<sequence>MNMPIKIGVFILIFMNLNSPIVNADSQNLKQCFYIVSENKDSKDLSEDLKALDNMKIPVFVVINPNSNIHKEIIAVLESLQKESKLRILLENNNGIEKSYFAVQGYANKLNLYGLCNIQKNKLLYMGQNNISFSAIKIKKDPLETMSEVNLEKEQNHNYALVINGDEFNISTLLLAWNELQGLTLEVPDYRFYLESPSLIYVIFTYVGDVTVTFFAISIIIFVSAIIIFKKWSQEMFINRGK</sequence>
<dbReference type="Proteomes" id="UP000003860">
    <property type="component" value="Unassembled WGS sequence"/>
</dbReference>
<keyword evidence="1" id="KW-0472">Membrane</keyword>
<evidence type="ECO:0000256" key="2">
    <source>
        <dbReference type="SAM" id="SignalP"/>
    </source>
</evidence>
<proteinExistence type="predicted"/>
<feature type="transmembrane region" description="Helical" evidence="1">
    <location>
        <begin position="199"/>
        <end position="229"/>
    </location>
</feature>
<reference evidence="3" key="1">
    <citation type="submission" date="2009-07" db="EMBL/GenBank/DDBJ databases">
        <authorList>
            <consortium name="US DOE Joint Genome Institute (JGI-PGF)"/>
            <person name="Lucas S."/>
            <person name="Copeland A."/>
            <person name="Lapidus A."/>
            <person name="Glavina del Rio T."/>
            <person name="Tice H."/>
            <person name="Bruce D."/>
            <person name="Goodwin L."/>
            <person name="Pitluck S."/>
            <person name="Larimer F."/>
            <person name="Land M.L."/>
            <person name="Mouttaki H."/>
            <person name="He Z."/>
            <person name="Zhou J."/>
            <person name="Hemme C.L."/>
        </authorList>
    </citation>
    <scope>NUCLEOTIDE SEQUENCE [LARGE SCALE GENOMIC DNA]</scope>
    <source>
        <strain evidence="3">DSM 2782</strain>
    </source>
</reference>
<evidence type="ECO:0000313" key="4">
    <source>
        <dbReference type="Proteomes" id="UP000003860"/>
    </source>
</evidence>
<feature type="chain" id="PRO_5003276101" evidence="2">
    <location>
        <begin position="25"/>
        <end position="242"/>
    </location>
</feature>
<evidence type="ECO:0000313" key="3">
    <source>
        <dbReference type="EMBL" id="EGD48965.1"/>
    </source>
</evidence>
<keyword evidence="1" id="KW-0812">Transmembrane</keyword>
<reference evidence="3" key="2">
    <citation type="submission" date="2011-01" db="EMBL/GenBank/DDBJ databases">
        <title>The Non-contiguous Finished genome of Clostridium papyrosolvens.</title>
        <authorList>
            <person name="Lucas S."/>
            <person name="Copeland A."/>
            <person name="Lapidus A."/>
            <person name="Cheng J.-F."/>
            <person name="Goodwin L."/>
            <person name="Pitluck S."/>
            <person name="Misra M."/>
            <person name="Chertkov O."/>
            <person name="Detter J.C."/>
            <person name="Han C."/>
            <person name="Tapia R."/>
            <person name="Land M."/>
            <person name="Hauser L."/>
            <person name="Kyrpides N."/>
            <person name="Ivanova N."/>
            <person name="Pagani I."/>
            <person name="Mouttaki H."/>
            <person name="He Z."/>
            <person name="Zhou J."/>
            <person name="Hemme C.L."/>
            <person name="Woyke T."/>
        </authorList>
    </citation>
    <scope>NUCLEOTIDE SEQUENCE [LARGE SCALE GENOMIC DNA]</scope>
    <source>
        <strain evidence="3">DSM 2782</strain>
    </source>
</reference>
<dbReference type="STRING" id="588581.Cpap_3392"/>
<organism evidence="3 4">
    <name type="scientific">Ruminiclostridium papyrosolvens DSM 2782</name>
    <dbReference type="NCBI Taxonomy" id="588581"/>
    <lineage>
        <taxon>Bacteria</taxon>
        <taxon>Bacillati</taxon>
        <taxon>Bacillota</taxon>
        <taxon>Clostridia</taxon>
        <taxon>Eubacteriales</taxon>
        <taxon>Oscillospiraceae</taxon>
        <taxon>Ruminiclostridium</taxon>
    </lineage>
</organism>
<feature type="signal peptide" evidence="2">
    <location>
        <begin position="1"/>
        <end position="24"/>
    </location>
</feature>
<keyword evidence="4" id="KW-1185">Reference proteome</keyword>
<evidence type="ECO:0000256" key="1">
    <source>
        <dbReference type="SAM" id="Phobius"/>
    </source>
</evidence>
<name>F1T8Y3_9FIRM</name>
<keyword evidence="1" id="KW-1133">Transmembrane helix</keyword>
<protein>
    <submittedName>
        <fullName evidence="3">Uncharacterized protein</fullName>
    </submittedName>
</protein>
<keyword evidence="2" id="KW-0732">Signal</keyword>
<accession>F1T8Y3</accession>
<comment type="caution">
    <text evidence="3">The sequence shown here is derived from an EMBL/GenBank/DDBJ whole genome shotgun (WGS) entry which is preliminary data.</text>
</comment>
<dbReference type="EMBL" id="ACXX02000002">
    <property type="protein sequence ID" value="EGD48965.1"/>
    <property type="molecule type" value="Genomic_DNA"/>
</dbReference>
<dbReference type="AlphaFoldDB" id="F1T8Y3"/>
<dbReference type="OrthoDB" id="9836054at2"/>
<dbReference type="RefSeq" id="WP_004617012.1">
    <property type="nucleotide sequence ID" value="NZ_ACXX02000002.1"/>
</dbReference>
<gene>
    <name evidence="3" type="ORF">Cpap_3392</name>
</gene>